<keyword evidence="2" id="KW-0520">NAD</keyword>
<evidence type="ECO:0000256" key="2">
    <source>
        <dbReference type="ARBA" id="ARBA00023027"/>
    </source>
</evidence>
<reference evidence="5" key="1">
    <citation type="submission" date="2023-08" db="EMBL/GenBank/DDBJ databases">
        <title>Increased levels of nutrients transform a symbiont into a lethal pathobiont.</title>
        <authorList>
            <person name="Lachnit T."/>
            <person name="Ulrich L."/>
            <person name="Willmer F.M."/>
            <person name="Hasenbein T."/>
            <person name="Steiner L.X."/>
            <person name="Wolters M."/>
            <person name="Herbst E.M."/>
            <person name="Deines P."/>
        </authorList>
    </citation>
    <scope>NUCLEOTIDE SEQUENCE</scope>
    <source>
        <strain evidence="5">T3</strain>
    </source>
</reference>
<dbReference type="Pfam" id="PF00725">
    <property type="entry name" value="3HCDH"/>
    <property type="match status" value="2"/>
</dbReference>
<gene>
    <name evidence="5" type="ORF">ABS648_07925</name>
</gene>
<proteinExistence type="predicted"/>
<dbReference type="GO" id="GO:0070403">
    <property type="term" value="F:NAD+ binding"/>
    <property type="evidence" value="ECO:0007669"/>
    <property type="project" value="InterPro"/>
</dbReference>
<keyword evidence="1" id="KW-0560">Oxidoreductase</keyword>
<sequence length="511" mass="54733">MNGNEITHLGVVGCGAMGQGIAQLAACAGLQVRLHDMRPDAAAQARERILAELEKQRDKGRVSDAQLEQARLGLLPVEGLQGLAGCQLVVEAIVEELPAKQALFRQLEALLGGEAILASNTSSLSITAIAAACEAPGRVAGLHFFNPVPRMRLVEVIPGLATDEHVVERLLALVRRLGHQPVRAQDSPGFLVNHAGRAYGTEALRILAEGVAAPAEVDALLRDGAGFPMGPFELMDLVGLDVSVPVMESIYRQYYEEPRYRPHPLLRQRLAAGHLGRKSGRGFHRYPPLDAVEQPPIVALDGPRMPVWLGLDEGFDAALLRPWLEGLGAVLEEGERPSAGALCLLAPLGLDATEAALHLELDPTRVVAFDALAERASHRCLMSTPVTRPDCLEAARALFAADGGKVTVIRDSAGFVVQRTLAGIVNLACDIAQQGIATPADIDLALHLGLGYPLGPLAWGDHLGAARVLSILQRLHALSGDPRYRPSPWLRRRARLGLSLLHVDAPFQGER</sequence>
<dbReference type="InterPro" id="IPR006176">
    <property type="entry name" value="3-OHacyl-CoA_DH_NAD-bd"/>
</dbReference>
<dbReference type="InterPro" id="IPR013328">
    <property type="entry name" value="6PGD_dom2"/>
</dbReference>
<dbReference type="SUPFAM" id="SSF51735">
    <property type="entry name" value="NAD(P)-binding Rossmann-fold domains"/>
    <property type="match status" value="1"/>
</dbReference>
<dbReference type="Gene3D" id="3.40.50.720">
    <property type="entry name" value="NAD(P)-binding Rossmann-like Domain"/>
    <property type="match status" value="1"/>
</dbReference>
<dbReference type="GO" id="GO:0006635">
    <property type="term" value="P:fatty acid beta-oxidation"/>
    <property type="evidence" value="ECO:0007669"/>
    <property type="project" value="TreeGrafter"/>
</dbReference>
<dbReference type="EMBL" id="CP158373">
    <property type="protein sequence ID" value="XBY65682.1"/>
    <property type="molecule type" value="Genomic_DNA"/>
</dbReference>
<organism evidence="5">
    <name type="scientific">Pseudomonas solani</name>
    <dbReference type="NCBI Taxonomy" id="2731552"/>
    <lineage>
        <taxon>Bacteria</taxon>
        <taxon>Pseudomonadati</taxon>
        <taxon>Pseudomonadota</taxon>
        <taxon>Gammaproteobacteria</taxon>
        <taxon>Pseudomonadales</taxon>
        <taxon>Pseudomonadaceae</taxon>
        <taxon>Pseudomonas</taxon>
    </lineage>
</organism>
<feature type="domain" description="3-hydroxyacyl-CoA dehydrogenase NAD binding" evidence="4">
    <location>
        <begin position="9"/>
        <end position="186"/>
    </location>
</feature>
<evidence type="ECO:0000259" key="3">
    <source>
        <dbReference type="Pfam" id="PF00725"/>
    </source>
</evidence>
<dbReference type="GO" id="GO:0008691">
    <property type="term" value="F:3-hydroxybutyryl-CoA dehydrogenase activity"/>
    <property type="evidence" value="ECO:0007669"/>
    <property type="project" value="TreeGrafter"/>
</dbReference>
<evidence type="ECO:0000313" key="5">
    <source>
        <dbReference type="EMBL" id="XBY65682.1"/>
    </source>
</evidence>
<dbReference type="PANTHER" id="PTHR48075:SF5">
    <property type="entry name" value="3-HYDROXYBUTYRYL-COA DEHYDROGENASE"/>
    <property type="match status" value="1"/>
</dbReference>
<dbReference type="InterPro" id="IPR006108">
    <property type="entry name" value="3HC_DH_C"/>
</dbReference>
<evidence type="ECO:0000256" key="1">
    <source>
        <dbReference type="ARBA" id="ARBA00023002"/>
    </source>
</evidence>
<dbReference type="PANTHER" id="PTHR48075">
    <property type="entry name" value="3-HYDROXYACYL-COA DEHYDROGENASE FAMILY PROTEIN"/>
    <property type="match status" value="1"/>
</dbReference>
<dbReference type="AlphaFoldDB" id="A0AAU7Y7F8"/>
<dbReference type="RefSeq" id="WP_350447998.1">
    <property type="nucleotide sequence ID" value="NZ_CP158373.1"/>
</dbReference>
<dbReference type="InterPro" id="IPR036291">
    <property type="entry name" value="NAD(P)-bd_dom_sf"/>
</dbReference>
<dbReference type="NCBIfam" id="NF006124">
    <property type="entry name" value="PRK08268.1"/>
    <property type="match status" value="1"/>
</dbReference>
<accession>A0AAU7Y7F8</accession>
<dbReference type="InterPro" id="IPR008927">
    <property type="entry name" value="6-PGluconate_DH-like_C_sf"/>
</dbReference>
<name>A0AAU7Y7F8_9PSED</name>
<dbReference type="Pfam" id="PF02737">
    <property type="entry name" value="3HCDH_N"/>
    <property type="match status" value="1"/>
</dbReference>
<feature type="domain" description="3-hydroxyacyl-CoA dehydrogenase C-terminal" evidence="3">
    <location>
        <begin position="414"/>
        <end position="497"/>
    </location>
</feature>
<dbReference type="FunFam" id="3.40.50.720:FF:000009">
    <property type="entry name" value="Fatty oxidation complex, alpha subunit"/>
    <property type="match status" value="1"/>
</dbReference>
<dbReference type="Gene3D" id="1.10.1040.10">
    <property type="entry name" value="N-(1-d-carboxylethyl)-l-norvaline Dehydrogenase, domain 2"/>
    <property type="match status" value="2"/>
</dbReference>
<evidence type="ECO:0000259" key="4">
    <source>
        <dbReference type="Pfam" id="PF02737"/>
    </source>
</evidence>
<feature type="domain" description="3-hydroxyacyl-CoA dehydrogenase C-terminal" evidence="3">
    <location>
        <begin position="189"/>
        <end position="286"/>
    </location>
</feature>
<dbReference type="SUPFAM" id="SSF48179">
    <property type="entry name" value="6-phosphogluconate dehydrogenase C-terminal domain-like"/>
    <property type="match status" value="2"/>
</dbReference>
<protein>
    <submittedName>
        <fullName evidence="5">3-hydroxyacyl-CoA dehydrogenase</fullName>
    </submittedName>
</protein>